<evidence type="ECO:0000256" key="2">
    <source>
        <dbReference type="ARBA" id="ARBA00001966"/>
    </source>
</evidence>
<evidence type="ECO:0000256" key="4">
    <source>
        <dbReference type="ARBA" id="ARBA00022485"/>
    </source>
</evidence>
<dbReference type="PANTHER" id="PTHR11780:SF10">
    <property type="entry name" value="NADH DEHYDROGENASE [UBIQUINONE] FLAVOPROTEIN 1, MITOCHONDRIAL"/>
    <property type="match status" value="1"/>
</dbReference>
<dbReference type="Gene3D" id="1.20.1440.230">
    <property type="entry name" value="NADH-ubiquinone oxidoreductase 51kDa subunit, iron-sulphur binding domain"/>
    <property type="match status" value="1"/>
</dbReference>
<evidence type="ECO:0000256" key="7">
    <source>
        <dbReference type="ARBA" id="ARBA00022723"/>
    </source>
</evidence>
<keyword evidence="4" id="KW-0004">4Fe-4S</keyword>
<evidence type="ECO:0000256" key="1">
    <source>
        <dbReference type="ARBA" id="ARBA00001917"/>
    </source>
</evidence>
<sequence>MLRGVRGGGVGGAGGAATQAQGCGQAFRWAGGTPSGSEGRVGATRAPDTGPDRCPRPTVTDVNNLPPVVTLGEPRLTAGFDDHARLDRRAHLAVHGTAPRLSATELVSLAEATALRGRGGAGFPFARKLHALGKGVPAVVVNGCEGEPACRKDAVLLCRAPHLVLDGALLAAEALGARTLVVGVTQDATEASVRDALAERGLADRRGRPLRARVVRLPERMVSGESSALLRAADGGPALPAGRRVHAAVQGLGGAPTLLSNTETFAQLALAARRGAVGTLLLTLSGAIPQPRVAEAPDGVPLPYVLQQCGAEPVPQGVLVGGYHGLWLGAERVPGAVLSYGTPGAGAVLPLPAATCPLGETVRVAHWLAAESAGQCGPCRLGLPALAGALTDVLAGGGQSALEAVRDAARAVHGRGACGHPDGAARFLLSSLAAFTDDLAAHVLGSGCGRGTAGVLPLPRTAGPAPAAGERLAVDWTLCEGHGLCADLLPQLVRLGPDGYPSLADAAVPAHLRVRAQRAVRRCPALALRLEGPAAGKR</sequence>
<organism evidence="12 13">
    <name type="scientific">Streptomyces morookaense</name>
    <name type="common">Streptoverticillium morookaense</name>
    <dbReference type="NCBI Taxonomy" id="1970"/>
    <lineage>
        <taxon>Bacteria</taxon>
        <taxon>Bacillati</taxon>
        <taxon>Actinomycetota</taxon>
        <taxon>Actinomycetes</taxon>
        <taxon>Kitasatosporales</taxon>
        <taxon>Streptomycetaceae</taxon>
        <taxon>Streptomyces</taxon>
    </lineage>
</organism>
<keyword evidence="5" id="KW-0285">Flavoprotein</keyword>
<dbReference type="GO" id="GO:0003954">
    <property type="term" value="F:NADH dehydrogenase activity"/>
    <property type="evidence" value="ECO:0007669"/>
    <property type="project" value="TreeGrafter"/>
</dbReference>
<comment type="cofactor">
    <cofactor evidence="2">
        <name>[4Fe-4S] cluster</name>
        <dbReference type="ChEBI" id="CHEBI:49883"/>
    </cofactor>
</comment>
<evidence type="ECO:0000256" key="10">
    <source>
        <dbReference type="SAM" id="MobiDB-lite"/>
    </source>
</evidence>
<dbReference type="AlphaFoldDB" id="A0A7Y7B5T6"/>
<dbReference type="InterPro" id="IPR019575">
    <property type="entry name" value="Nuop51_4Fe4S-bd"/>
</dbReference>
<proteinExistence type="inferred from homology"/>
<evidence type="ECO:0000259" key="11">
    <source>
        <dbReference type="SMART" id="SM00928"/>
    </source>
</evidence>
<dbReference type="EMBL" id="JABBXF010000036">
    <property type="protein sequence ID" value="NVK79389.1"/>
    <property type="molecule type" value="Genomic_DNA"/>
</dbReference>
<dbReference type="Proteomes" id="UP000587462">
    <property type="component" value="Unassembled WGS sequence"/>
</dbReference>
<keyword evidence="9" id="KW-0411">Iron-sulfur</keyword>
<comment type="caution">
    <text evidence="12">The sequence shown here is derived from an EMBL/GenBank/DDBJ whole genome shotgun (WGS) entry which is preliminary data.</text>
</comment>
<gene>
    <name evidence="12" type="ORF">HG542_17180</name>
</gene>
<dbReference type="Pfam" id="PF10589">
    <property type="entry name" value="NADH_4Fe-4S"/>
    <property type="match status" value="1"/>
</dbReference>
<protein>
    <submittedName>
        <fullName evidence="12">Ferredoxin</fullName>
    </submittedName>
</protein>
<feature type="region of interest" description="Disordered" evidence="10">
    <location>
        <begin position="27"/>
        <end position="57"/>
    </location>
</feature>
<comment type="cofactor">
    <cofactor evidence="1">
        <name>FMN</name>
        <dbReference type="ChEBI" id="CHEBI:58210"/>
    </cofactor>
</comment>
<dbReference type="PANTHER" id="PTHR11780">
    <property type="entry name" value="NADH-UBIQUINONE OXIDOREDUCTASE FLAVOPROTEIN 1 NDUFV1"/>
    <property type="match status" value="1"/>
</dbReference>
<name>A0A7Y7B5T6_STRMO</name>
<evidence type="ECO:0000256" key="5">
    <source>
        <dbReference type="ARBA" id="ARBA00022630"/>
    </source>
</evidence>
<reference evidence="12 13" key="1">
    <citation type="submission" date="2020-04" db="EMBL/GenBank/DDBJ databases">
        <title>Draft Genome Sequence of Streptomyces morookaense DSM 40503, an 8-azaguanine-producing strain.</title>
        <authorList>
            <person name="Qi J."/>
            <person name="Gao J.-M."/>
        </authorList>
    </citation>
    <scope>NUCLEOTIDE SEQUENCE [LARGE SCALE GENOMIC DNA]</scope>
    <source>
        <strain evidence="12 13">DSM 40503</strain>
    </source>
</reference>
<feature type="domain" description="NADH-ubiquinone oxidoreductase 51kDa subunit iron-sulphur binding" evidence="11">
    <location>
        <begin position="358"/>
        <end position="402"/>
    </location>
</feature>
<evidence type="ECO:0000256" key="3">
    <source>
        <dbReference type="ARBA" id="ARBA00007523"/>
    </source>
</evidence>
<dbReference type="InterPro" id="IPR037225">
    <property type="entry name" value="Nuo51_FMN-bd_sf"/>
</dbReference>
<evidence type="ECO:0000256" key="9">
    <source>
        <dbReference type="ARBA" id="ARBA00023014"/>
    </source>
</evidence>
<accession>A0A7Y7B5T6</accession>
<comment type="similarity">
    <text evidence="3">Belongs to the complex I 51 kDa subunit family.</text>
</comment>
<dbReference type="GO" id="GO:0051539">
    <property type="term" value="F:4 iron, 4 sulfur cluster binding"/>
    <property type="evidence" value="ECO:0007669"/>
    <property type="project" value="UniProtKB-KW"/>
</dbReference>
<evidence type="ECO:0000256" key="8">
    <source>
        <dbReference type="ARBA" id="ARBA00023004"/>
    </source>
</evidence>
<keyword evidence="13" id="KW-1185">Reference proteome</keyword>
<dbReference type="SUPFAM" id="SSF140490">
    <property type="entry name" value="Nqo1C-terminal domain-like"/>
    <property type="match status" value="1"/>
</dbReference>
<dbReference type="GO" id="GO:0046872">
    <property type="term" value="F:metal ion binding"/>
    <property type="evidence" value="ECO:0007669"/>
    <property type="project" value="UniProtKB-KW"/>
</dbReference>
<dbReference type="Pfam" id="PF13459">
    <property type="entry name" value="Fer4_15"/>
    <property type="match status" value="1"/>
</dbReference>
<dbReference type="InterPro" id="IPR050837">
    <property type="entry name" value="ComplexI_51kDa_subunit"/>
</dbReference>
<evidence type="ECO:0000313" key="13">
    <source>
        <dbReference type="Proteomes" id="UP000587462"/>
    </source>
</evidence>
<dbReference type="InterPro" id="IPR037207">
    <property type="entry name" value="Nuop51_4Fe4S-bd_sf"/>
</dbReference>
<keyword evidence="8" id="KW-0408">Iron</keyword>
<evidence type="ECO:0000256" key="6">
    <source>
        <dbReference type="ARBA" id="ARBA00022643"/>
    </source>
</evidence>
<dbReference type="SUPFAM" id="SSF142019">
    <property type="entry name" value="Nqo1 FMN-binding domain-like"/>
    <property type="match status" value="1"/>
</dbReference>
<dbReference type="Gene3D" id="3.30.70.20">
    <property type="match status" value="1"/>
</dbReference>
<dbReference type="GO" id="GO:0045333">
    <property type="term" value="P:cellular respiration"/>
    <property type="evidence" value="ECO:0007669"/>
    <property type="project" value="TreeGrafter"/>
</dbReference>
<dbReference type="SMART" id="SM00928">
    <property type="entry name" value="NADH_4Fe-4S"/>
    <property type="match status" value="1"/>
</dbReference>
<evidence type="ECO:0000313" key="12">
    <source>
        <dbReference type="EMBL" id="NVK79389.1"/>
    </source>
</evidence>
<dbReference type="SUPFAM" id="SSF54862">
    <property type="entry name" value="4Fe-4S ferredoxins"/>
    <property type="match status" value="1"/>
</dbReference>
<dbReference type="InterPro" id="IPR011538">
    <property type="entry name" value="Nuo51_FMN-bd"/>
</dbReference>
<keyword evidence="6" id="KW-0288">FMN</keyword>
<keyword evidence="7" id="KW-0479">Metal-binding</keyword>
<dbReference type="Pfam" id="PF01512">
    <property type="entry name" value="Complex1_51K"/>
    <property type="match status" value="1"/>
</dbReference>
<dbReference type="Gene3D" id="3.40.50.11540">
    <property type="entry name" value="NADH-ubiquinone oxidoreductase 51kDa subunit"/>
    <property type="match status" value="1"/>
</dbReference>